<dbReference type="Gene3D" id="3.30.450.40">
    <property type="match status" value="1"/>
</dbReference>
<dbReference type="PROSITE" id="PS51078">
    <property type="entry name" value="ICLR_ED"/>
    <property type="match status" value="1"/>
</dbReference>
<dbReference type="InterPro" id="IPR036388">
    <property type="entry name" value="WH-like_DNA-bd_sf"/>
</dbReference>
<dbReference type="InterPro" id="IPR036390">
    <property type="entry name" value="WH_DNA-bd_sf"/>
</dbReference>
<dbReference type="Proteomes" id="UP000467132">
    <property type="component" value="Unassembled WGS sequence"/>
</dbReference>
<evidence type="ECO:0000313" key="6">
    <source>
        <dbReference type="EMBL" id="NBI07788.1"/>
    </source>
</evidence>
<evidence type="ECO:0000256" key="3">
    <source>
        <dbReference type="ARBA" id="ARBA00023163"/>
    </source>
</evidence>
<organism evidence="6 7">
    <name type="scientific">Senegalia massiliensis</name>
    <dbReference type="NCBI Taxonomy" id="1720316"/>
    <lineage>
        <taxon>Bacteria</taxon>
        <taxon>Bacillati</taxon>
        <taxon>Bacillota</taxon>
        <taxon>Clostridia</taxon>
        <taxon>Eubacteriales</taxon>
        <taxon>Clostridiaceae</taxon>
        <taxon>Senegalia</taxon>
    </lineage>
</organism>
<dbReference type="SUPFAM" id="SSF46785">
    <property type="entry name" value="Winged helix' DNA-binding domain"/>
    <property type="match status" value="1"/>
</dbReference>
<feature type="domain" description="IclR-ED" evidence="5">
    <location>
        <begin position="70"/>
        <end position="251"/>
    </location>
</feature>
<keyword evidence="7" id="KW-1185">Reference proteome</keyword>
<dbReference type="RefSeq" id="WP_160198258.1">
    <property type="nucleotide sequence ID" value="NZ_QXXA01000015.1"/>
</dbReference>
<dbReference type="GO" id="GO:0045892">
    <property type="term" value="P:negative regulation of DNA-templated transcription"/>
    <property type="evidence" value="ECO:0007669"/>
    <property type="project" value="TreeGrafter"/>
</dbReference>
<dbReference type="GO" id="GO:0003700">
    <property type="term" value="F:DNA-binding transcription factor activity"/>
    <property type="evidence" value="ECO:0007669"/>
    <property type="project" value="TreeGrafter"/>
</dbReference>
<dbReference type="InterPro" id="IPR014757">
    <property type="entry name" value="Tscrpt_reg_IclR_C"/>
</dbReference>
<protein>
    <submittedName>
        <fullName evidence="6">IclR family transcriptional regulator</fullName>
    </submittedName>
</protein>
<feature type="domain" description="HTH iclR-type" evidence="4">
    <location>
        <begin position="7"/>
        <end position="69"/>
    </location>
</feature>
<dbReference type="PANTHER" id="PTHR30136">
    <property type="entry name" value="HELIX-TURN-HELIX TRANSCRIPTIONAL REGULATOR, ICLR FAMILY"/>
    <property type="match status" value="1"/>
</dbReference>
<dbReference type="PROSITE" id="PS51077">
    <property type="entry name" value="HTH_ICLR"/>
    <property type="match status" value="1"/>
</dbReference>
<evidence type="ECO:0000259" key="4">
    <source>
        <dbReference type="PROSITE" id="PS51077"/>
    </source>
</evidence>
<accession>A0A845R2J5</accession>
<evidence type="ECO:0000256" key="2">
    <source>
        <dbReference type="ARBA" id="ARBA00023125"/>
    </source>
</evidence>
<evidence type="ECO:0000259" key="5">
    <source>
        <dbReference type="PROSITE" id="PS51078"/>
    </source>
</evidence>
<keyword evidence="2" id="KW-0238">DNA-binding</keyword>
<dbReference type="EMBL" id="QXXA01000015">
    <property type="protein sequence ID" value="NBI07788.1"/>
    <property type="molecule type" value="Genomic_DNA"/>
</dbReference>
<dbReference type="Pfam" id="PF09339">
    <property type="entry name" value="HTH_IclR"/>
    <property type="match status" value="1"/>
</dbReference>
<proteinExistence type="predicted"/>
<dbReference type="GO" id="GO:0003677">
    <property type="term" value="F:DNA binding"/>
    <property type="evidence" value="ECO:0007669"/>
    <property type="project" value="UniProtKB-KW"/>
</dbReference>
<keyword evidence="1" id="KW-0805">Transcription regulation</keyword>
<reference evidence="6 7" key="1">
    <citation type="submission" date="2018-08" db="EMBL/GenBank/DDBJ databases">
        <title>Murine metabolic-syndrome-specific gut microbial biobank.</title>
        <authorList>
            <person name="Liu C."/>
        </authorList>
    </citation>
    <scope>NUCLEOTIDE SEQUENCE [LARGE SCALE GENOMIC DNA]</scope>
    <source>
        <strain evidence="6 7">583</strain>
    </source>
</reference>
<keyword evidence="3" id="KW-0804">Transcription</keyword>
<name>A0A845R2J5_9CLOT</name>
<evidence type="ECO:0000256" key="1">
    <source>
        <dbReference type="ARBA" id="ARBA00023015"/>
    </source>
</evidence>
<gene>
    <name evidence="6" type="ORF">D3Z33_13080</name>
</gene>
<dbReference type="Gene3D" id="1.10.10.10">
    <property type="entry name" value="Winged helix-like DNA-binding domain superfamily/Winged helix DNA-binding domain"/>
    <property type="match status" value="1"/>
</dbReference>
<evidence type="ECO:0000313" key="7">
    <source>
        <dbReference type="Proteomes" id="UP000467132"/>
    </source>
</evidence>
<dbReference type="InterPro" id="IPR029016">
    <property type="entry name" value="GAF-like_dom_sf"/>
</dbReference>
<dbReference type="PANTHER" id="PTHR30136:SF24">
    <property type="entry name" value="HTH-TYPE TRANSCRIPTIONAL REPRESSOR ALLR"/>
    <property type="match status" value="1"/>
</dbReference>
<dbReference type="SUPFAM" id="SSF55781">
    <property type="entry name" value="GAF domain-like"/>
    <property type="match status" value="1"/>
</dbReference>
<sequence length="252" mass="28569">MNDINIITMVDRAMNIIEYIYNNTEEVGVSTISKDLDLPKATVFRILSTLEKWDAVEKVNDDGKYILGKSHIKYGEKSKNQFDIVSISTPYMKKLSEDIGETINLGMKYKDNILILKSIEGESSILVSKLIPITPLHCSSIGKLFLAEFTDKELSEYFNSNISKRTINTITNVQQFNYDKRNIIDTSIAHDNEEYEYGLTCLASPIKDKNEDINAGISISGPTTRLQYKNLEFLEDKLKSTTEAISTELKLI</sequence>
<dbReference type="Pfam" id="PF01614">
    <property type="entry name" value="IclR_C"/>
    <property type="match status" value="1"/>
</dbReference>
<dbReference type="AlphaFoldDB" id="A0A845R2J5"/>
<comment type="caution">
    <text evidence="6">The sequence shown here is derived from an EMBL/GenBank/DDBJ whole genome shotgun (WGS) entry which is preliminary data.</text>
</comment>
<dbReference type="SMART" id="SM00346">
    <property type="entry name" value="HTH_ICLR"/>
    <property type="match status" value="1"/>
</dbReference>
<dbReference type="InterPro" id="IPR050707">
    <property type="entry name" value="HTH_MetabolicPath_Reg"/>
</dbReference>
<dbReference type="OrthoDB" id="9791752at2"/>
<dbReference type="InterPro" id="IPR005471">
    <property type="entry name" value="Tscrpt_reg_IclR_N"/>
</dbReference>